<protein>
    <submittedName>
        <fullName evidence="2">Protein phosphatase 1L</fullName>
    </submittedName>
</protein>
<dbReference type="PANTHER" id="PTHR13832:SF827">
    <property type="entry name" value="PROTEIN PHOSPHATASE 1L"/>
    <property type="match status" value="1"/>
</dbReference>
<dbReference type="EMBL" id="BEYU01000125">
    <property type="protein sequence ID" value="GBG32600.1"/>
    <property type="molecule type" value="Genomic_DNA"/>
</dbReference>
<dbReference type="SMART" id="SM00332">
    <property type="entry name" value="PP2Cc"/>
    <property type="match status" value="1"/>
</dbReference>
<dbReference type="OrthoDB" id="10264738at2759"/>
<dbReference type="PANTHER" id="PTHR13832">
    <property type="entry name" value="PROTEIN PHOSPHATASE 2C"/>
    <property type="match status" value="1"/>
</dbReference>
<comment type="caution">
    <text evidence="2">The sequence shown here is derived from an EMBL/GenBank/DDBJ whole genome shotgun (WGS) entry which is preliminary data.</text>
</comment>
<evidence type="ECO:0000313" key="3">
    <source>
        <dbReference type="Proteomes" id="UP000241890"/>
    </source>
</evidence>
<gene>
    <name evidence="2" type="ORF">FCC1311_088252</name>
</gene>
<organism evidence="2 3">
    <name type="scientific">Hondaea fermentalgiana</name>
    <dbReference type="NCBI Taxonomy" id="2315210"/>
    <lineage>
        <taxon>Eukaryota</taxon>
        <taxon>Sar</taxon>
        <taxon>Stramenopiles</taxon>
        <taxon>Bigyra</taxon>
        <taxon>Labyrinthulomycetes</taxon>
        <taxon>Thraustochytrida</taxon>
        <taxon>Thraustochytriidae</taxon>
        <taxon>Hondaea</taxon>
    </lineage>
</organism>
<dbReference type="AlphaFoldDB" id="A0A2R5GNY7"/>
<proteinExistence type="predicted"/>
<dbReference type="Gene3D" id="3.60.40.10">
    <property type="entry name" value="PPM-type phosphatase domain"/>
    <property type="match status" value="1"/>
</dbReference>
<evidence type="ECO:0000259" key="1">
    <source>
        <dbReference type="PROSITE" id="PS51746"/>
    </source>
</evidence>
<dbReference type="Pfam" id="PF00481">
    <property type="entry name" value="PP2C"/>
    <property type="match status" value="1"/>
</dbReference>
<dbReference type="InterPro" id="IPR036457">
    <property type="entry name" value="PPM-type-like_dom_sf"/>
</dbReference>
<dbReference type="Proteomes" id="UP000241890">
    <property type="component" value="Unassembled WGS sequence"/>
</dbReference>
<dbReference type="PROSITE" id="PS51746">
    <property type="entry name" value="PPM_2"/>
    <property type="match status" value="1"/>
</dbReference>
<sequence length="349" mass="38353">MPSTSSTPGVSPQAHDLVIGSFLHQGTKATQEDGVAVDPNFNAFMEKVAAANGLDCIDIDMSPRRTFVCLLDGHAGPTCKEYVQQRILTQICLEFIRAPGSWPDAMRKAIMEMERKWCRRVCEHDPADRSGTTITIAILESNQLHCAWTGDSPCWLLDRAGTATAMTTQHRPSLAREQERIEKSGGEIKAKVVEGTGFWRRGGQRKEGPLRVFPSGLNISRSIGDIKYKVPKLGGQEGVVIADPDTRSIDLPSDVEYIVISSDGLSDNLTKGLGESYKPICKGFRNAYDALKEGREDPEPGQEPMEFCADLAAESLVYFAIKRGKSQKYQDNTSMVAICLLDNMKIAPL</sequence>
<dbReference type="InterPro" id="IPR015655">
    <property type="entry name" value="PP2C"/>
</dbReference>
<dbReference type="SUPFAM" id="SSF81606">
    <property type="entry name" value="PP2C-like"/>
    <property type="match status" value="1"/>
</dbReference>
<evidence type="ECO:0000313" key="2">
    <source>
        <dbReference type="EMBL" id="GBG32600.1"/>
    </source>
</evidence>
<keyword evidence="3" id="KW-1185">Reference proteome</keyword>
<name>A0A2R5GNY7_9STRA</name>
<dbReference type="InterPro" id="IPR001932">
    <property type="entry name" value="PPM-type_phosphatase-like_dom"/>
</dbReference>
<dbReference type="GO" id="GO:0004722">
    <property type="term" value="F:protein serine/threonine phosphatase activity"/>
    <property type="evidence" value="ECO:0007669"/>
    <property type="project" value="InterPro"/>
</dbReference>
<dbReference type="CDD" id="cd00143">
    <property type="entry name" value="PP2Cc"/>
    <property type="match status" value="1"/>
</dbReference>
<dbReference type="InParanoid" id="A0A2R5GNY7"/>
<reference evidence="2 3" key="1">
    <citation type="submission" date="2017-12" db="EMBL/GenBank/DDBJ databases">
        <title>Sequencing, de novo assembly and annotation of complete genome of a new Thraustochytrid species, strain FCC1311.</title>
        <authorList>
            <person name="Sedici K."/>
            <person name="Godart F."/>
            <person name="Aiese Cigliano R."/>
            <person name="Sanseverino W."/>
            <person name="Barakat M."/>
            <person name="Ortet P."/>
            <person name="Marechal E."/>
            <person name="Cagnac O."/>
            <person name="Amato A."/>
        </authorList>
    </citation>
    <scope>NUCLEOTIDE SEQUENCE [LARGE SCALE GENOMIC DNA]</scope>
</reference>
<feature type="domain" description="PPM-type phosphatase" evidence="1">
    <location>
        <begin position="18"/>
        <end position="340"/>
    </location>
</feature>
<accession>A0A2R5GNY7</accession>